<dbReference type="HOGENOM" id="CLU_064081_1_0_10"/>
<dbReference type="CDD" id="cd00827">
    <property type="entry name" value="init_cond_enzymes"/>
    <property type="match status" value="1"/>
</dbReference>
<gene>
    <name evidence="4" type="ORF">HMPREF1555_02161</name>
</gene>
<sequence>MEKKVYINRIASYLPNKPISNDEMEDYIGMIGGKPSRVRSIVLRQNGIKTRYYGLDKEHKITHSNAQLAKEAVVDLFADRVVPTDVTLLACGTSTPDQLLPSHASMVHGELGNFPMEIFSSAGVCLTSLQALKICYSNILAGLHQKAVCVASELTSPALVAKFYDPEYEATHANPDKDPYMAFEKDFMRFMLSDGAGAVLVEDTPKGDPSLEIEWIEMTSYANELPTCMFMASELQSDGRLKSWKEYTPEEIKERGVLVGKQDIRQLKVHIIKYWVDHIEAVLAKHNLKPEEIDYVIPHVSSMFFYEKLNDELSNRGIALTKEKWFTNLTSVGNIGSAAIYVALDELIKTKQIKRGAKILLLVPESGRFSYGTVLIEVCNNLLYK</sequence>
<dbReference type="Pfam" id="PF08541">
    <property type="entry name" value="ACP_syn_III_C"/>
    <property type="match status" value="1"/>
</dbReference>
<feature type="domain" description="Beta-ketoacyl-[acyl-carrier-protein] synthase III C-terminal" evidence="3">
    <location>
        <begin position="283"/>
        <end position="376"/>
    </location>
</feature>
<dbReference type="RefSeq" id="WP_004584316.1">
    <property type="nucleotide sequence ID" value="NZ_KI259218.1"/>
</dbReference>
<dbReference type="PANTHER" id="PTHR34069">
    <property type="entry name" value="3-OXOACYL-[ACYL-CARRIER-PROTEIN] SYNTHASE 3"/>
    <property type="match status" value="1"/>
</dbReference>
<dbReference type="NCBIfam" id="NF005293">
    <property type="entry name" value="PRK06816.1"/>
    <property type="match status" value="1"/>
</dbReference>
<keyword evidence="1" id="KW-0808">Transferase</keyword>
<dbReference type="InterPro" id="IPR013747">
    <property type="entry name" value="ACP_syn_III_C"/>
</dbReference>
<evidence type="ECO:0000256" key="2">
    <source>
        <dbReference type="ARBA" id="ARBA00023315"/>
    </source>
</evidence>
<comment type="caution">
    <text evidence="4">The sequence shown here is derived from an EMBL/GenBank/DDBJ whole genome shotgun (WGS) entry which is preliminary data.</text>
</comment>
<protein>
    <submittedName>
        <fullName evidence="4">Putative 3-oxoacyl-(Acyl carrier protein) synthase III</fullName>
    </submittedName>
</protein>
<dbReference type="PATRIC" id="fig|1227271.3.peg.1900"/>
<keyword evidence="2" id="KW-0012">Acyltransferase</keyword>
<dbReference type="InterPro" id="IPR016039">
    <property type="entry name" value="Thiolase-like"/>
</dbReference>
<proteinExistence type="predicted"/>
<evidence type="ECO:0000313" key="4">
    <source>
        <dbReference type="EMBL" id="ERJ63887.1"/>
    </source>
</evidence>
<dbReference type="AlphaFoldDB" id="A0A0E2LMS8"/>
<accession>A0A0E2LMS8</accession>
<evidence type="ECO:0000259" key="3">
    <source>
        <dbReference type="Pfam" id="PF08541"/>
    </source>
</evidence>
<dbReference type="Proteomes" id="UP000016630">
    <property type="component" value="Unassembled WGS sequence"/>
</dbReference>
<evidence type="ECO:0000313" key="5">
    <source>
        <dbReference type="Proteomes" id="UP000016630"/>
    </source>
</evidence>
<reference evidence="4 5" key="1">
    <citation type="submission" date="2013-06" db="EMBL/GenBank/DDBJ databases">
        <authorList>
            <person name="Weinstock G."/>
            <person name="Sodergren E."/>
            <person name="Lobos E.A."/>
            <person name="Fulton L."/>
            <person name="Fulton R."/>
            <person name="Courtney L."/>
            <person name="Fronick C."/>
            <person name="O'Laughlin M."/>
            <person name="Godfrey J."/>
            <person name="Wilson R.M."/>
            <person name="Miner T."/>
            <person name="Farmer C."/>
            <person name="Delehaunty K."/>
            <person name="Cordes M."/>
            <person name="Minx P."/>
            <person name="Tomlinson C."/>
            <person name="Chen J."/>
            <person name="Wollam A."/>
            <person name="Pepin K.H."/>
            <person name="Bhonagiri V."/>
            <person name="Zhang X."/>
            <person name="Warren W."/>
            <person name="Mitreva M."/>
            <person name="Mardis E.R."/>
            <person name="Wilson R.K."/>
        </authorList>
    </citation>
    <scope>NUCLEOTIDE SEQUENCE [LARGE SCALE GENOMIC DNA]</scope>
    <source>
        <strain evidence="4 5">F0570</strain>
    </source>
</reference>
<evidence type="ECO:0000256" key="1">
    <source>
        <dbReference type="ARBA" id="ARBA00022679"/>
    </source>
</evidence>
<dbReference type="GO" id="GO:0044550">
    <property type="term" value="P:secondary metabolite biosynthetic process"/>
    <property type="evidence" value="ECO:0007669"/>
    <property type="project" value="TreeGrafter"/>
</dbReference>
<dbReference type="Gene3D" id="3.40.47.10">
    <property type="match status" value="2"/>
</dbReference>
<organism evidence="4 5">
    <name type="scientific">Porphyromonas gingivalis F0570</name>
    <dbReference type="NCBI Taxonomy" id="1227271"/>
    <lineage>
        <taxon>Bacteria</taxon>
        <taxon>Pseudomonadati</taxon>
        <taxon>Bacteroidota</taxon>
        <taxon>Bacteroidia</taxon>
        <taxon>Bacteroidales</taxon>
        <taxon>Porphyromonadaceae</taxon>
        <taxon>Porphyromonas</taxon>
    </lineage>
</organism>
<dbReference type="PANTHER" id="PTHR34069:SF2">
    <property type="entry name" value="BETA-KETOACYL-[ACYL-CARRIER-PROTEIN] SYNTHASE III"/>
    <property type="match status" value="1"/>
</dbReference>
<name>A0A0E2LMS8_PORGN</name>
<dbReference type="SUPFAM" id="SSF53901">
    <property type="entry name" value="Thiolase-like"/>
    <property type="match status" value="2"/>
</dbReference>
<dbReference type="GO" id="GO:0016746">
    <property type="term" value="F:acyltransferase activity"/>
    <property type="evidence" value="ECO:0007669"/>
    <property type="project" value="UniProtKB-KW"/>
</dbReference>
<dbReference type="EMBL" id="AWUW01000146">
    <property type="protein sequence ID" value="ERJ63887.1"/>
    <property type="molecule type" value="Genomic_DNA"/>
</dbReference>